<reference evidence="1 2" key="1">
    <citation type="submission" date="2024-02" db="EMBL/GenBank/DDBJ databases">
        <authorList>
            <person name="Chen Y."/>
            <person name="Shah S."/>
            <person name="Dougan E. K."/>
            <person name="Thang M."/>
            <person name="Chan C."/>
        </authorList>
    </citation>
    <scope>NUCLEOTIDE SEQUENCE [LARGE SCALE GENOMIC DNA]</scope>
</reference>
<sequence>HRAVRAGRSARSVARYASASLPELQPSPGGAVAPALGDPGLVEVLGRCERRDPQRVQGDA</sequence>
<protein>
    <submittedName>
        <fullName evidence="1">Uncharacterized protein</fullName>
    </submittedName>
</protein>
<evidence type="ECO:0000313" key="2">
    <source>
        <dbReference type="Proteomes" id="UP001642484"/>
    </source>
</evidence>
<feature type="non-terminal residue" evidence="1">
    <location>
        <position position="1"/>
    </location>
</feature>
<organism evidence="1 2">
    <name type="scientific">Durusdinium trenchii</name>
    <dbReference type="NCBI Taxonomy" id="1381693"/>
    <lineage>
        <taxon>Eukaryota</taxon>
        <taxon>Sar</taxon>
        <taxon>Alveolata</taxon>
        <taxon>Dinophyceae</taxon>
        <taxon>Suessiales</taxon>
        <taxon>Symbiodiniaceae</taxon>
        <taxon>Durusdinium</taxon>
    </lineage>
</organism>
<feature type="non-terminal residue" evidence="1">
    <location>
        <position position="60"/>
    </location>
</feature>
<comment type="caution">
    <text evidence="1">The sequence shown here is derived from an EMBL/GenBank/DDBJ whole genome shotgun (WGS) entry which is preliminary data.</text>
</comment>
<dbReference type="Proteomes" id="UP001642484">
    <property type="component" value="Unassembled WGS sequence"/>
</dbReference>
<accession>A0ABP0S109</accession>
<keyword evidence="2" id="KW-1185">Reference proteome</keyword>
<evidence type="ECO:0000313" key="1">
    <source>
        <dbReference type="EMBL" id="CAK9106026.1"/>
    </source>
</evidence>
<dbReference type="EMBL" id="CAXAMN010026817">
    <property type="protein sequence ID" value="CAK9106026.1"/>
    <property type="molecule type" value="Genomic_DNA"/>
</dbReference>
<proteinExistence type="predicted"/>
<gene>
    <name evidence="1" type="ORF">CCMP2556_LOCUS49596</name>
</gene>
<name>A0ABP0S109_9DINO</name>